<keyword evidence="1" id="KW-0472">Membrane</keyword>
<gene>
    <name evidence="2" type="ORF">ASU35_12425</name>
</gene>
<dbReference type="RefSeq" id="WP_058353222.1">
    <property type="nucleotide sequence ID" value="NZ_CABMMD010000167.1"/>
</dbReference>
<feature type="transmembrane region" description="Helical" evidence="1">
    <location>
        <begin position="20"/>
        <end position="39"/>
    </location>
</feature>
<reference evidence="2 3" key="1">
    <citation type="submission" date="2015-11" db="EMBL/GenBank/DDBJ databases">
        <title>Butyribacter intestini gen. nov., sp. nov., a butyric acid-producing bacterium of the family Lachnospiraceae isolated from the human faeces.</title>
        <authorList>
            <person name="Zou Y."/>
            <person name="Xue W."/>
            <person name="Luo G."/>
            <person name="Lv M."/>
        </authorList>
    </citation>
    <scope>NUCLEOTIDE SEQUENCE [LARGE SCALE GENOMIC DNA]</scope>
    <source>
        <strain evidence="2 3">ACET-33324</strain>
    </source>
</reference>
<evidence type="ECO:0000256" key="1">
    <source>
        <dbReference type="SAM" id="Phobius"/>
    </source>
</evidence>
<keyword evidence="3" id="KW-1185">Reference proteome</keyword>
<protein>
    <submittedName>
        <fullName evidence="2">Uncharacterized protein</fullName>
    </submittedName>
</protein>
<feature type="transmembrane region" description="Helical" evidence="1">
    <location>
        <begin position="54"/>
        <end position="75"/>
    </location>
</feature>
<feature type="transmembrane region" description="Helical" evidence="1">
    <location>
        <begin position="224"/>
        <end position="244"/>
    </location>
</feature>
<keyword evidence="1" id="KW-0812">Transmembrane</keyword>
<proteinExistence type="predicted"/>
<dbReference type="AlphaFoldDB" id="A0A0V8QDC4"/>
<comment type="caution">
    <text evidence="2">The sequence shown here is derived from an EMBL/GenBank/DDBJ whole genome shotgun (WGS) entry which is preliminary data.</text>
</comment>
<sequence>MKMLIKEMKKNIAEYKKHWLQYSLFAVTLISLFIYGLLWQKNESQVSSYERMTAFYIIYYLVIVRFFSACFVNVYNEFHQSYYLNGVLCNESLGKYDALYIIMVRVAIKSIFSIGITFLGTVGISIVLGVGFSPSNYGILLLRMLVGCIMTWGIGLIFCSICMLFNIQKSIALFGEIILLCYMIMVPLDNSMIPINLIKSSIYEILFKDIILCEKGSIIRGEDAVILICSIIIIATSIIGYRFLEWIKIRKVRYEK</sequence>
<feature type="transmembrane region" description="Helical" evidence="1">
    <location>
        <begin position="111"/>
        <end position="132"/>
    </location>
</feature>
<evidence type="ECO:0000313" key="2">
    <source>
        <dbReference type="EMBL" id="KSV58562.1"/>
    </source>
</evidence>
<feature type="transmembrane region" description="Helical" evidence="1">
    <location>
        <begin position="144"/>
        <end position="164"/>
    </location>
</feature>
<feature type="transmembrane region" description="Helical" evidence="1">
    <location>
        <begin position="171"/>
        <end position="188"/>
    </location>
</feature>
<accession>A0A0V8QDC4</accession>
<dbReference type="EMBL" id="LNAM01000167">
    <property type="protein sequence ID" value="KSV58562.1"/>
    <property type="molecule type" value="Genomic_DNA"/>
</dbReference>
<evidence type="ECO:0000313" key="3">
    <source>
        <dbReference type="Proteomes" id="UP000054874"/>
    </source>
</evidence>
<name>A0A0V8QDC4_9FIRM</name>
<keyword evidence="1" id="KW-1133">Transmembrane helix</keyword>
<organism evidence="2 3">
    <name type="scientific">Acetivibrio ethanolgignens</name>
    <dbReference type="NCBI Taxonomy" id="290052"/>
    <lineage>
        <taxon>Bacteria</taxon>
        <taxon>Bacillati</taxon>
        <taxon>Bacillota</taxon>
        <taxon>Clostridia</taxon>
        <taxon>Eubacteriales</taxon>
        <taxon>Oscillospiraceae</taxon>
        <taxon>Acetivibrio</taxon>
    </lineage>
</organism>
<dbReference type="STRING" id="290052.ASU35_12425"/>
<dbReference type="Proteomes" id="UP000054874">
    <property type="component" value="Unassembled WGS sequence"/>
</dbReference>